<dbReference type="NCBIfam" id="TIGR01146">
    <property type="entry name" value="ATPsyn_F1gamma"/>
    <property type="match status" value="1"/>
</dbReference>
<organism evidence="11 12">
    <name type="scientific">Tamaricihabitans halophyticus</name>
    <dbReference type="NCBI Taxonomy" id="1262583"/>
    <lineage>
        <taxon>Bacteria</taxon>
        <taxon>Bacillati</taxon>
        <taxon>Actinomycetota</taxon>
        <taxon>Actinomycetes</taxon>
        <taxon>Pseudonocardiales</taxon>
        <taxon>Pseudonocardiaceae</taxon>
        <taxon>Tamaricihabitans</taxon>
    </lineage>
</organism>
<comment type="subunit">
    <text evidence="10">F-type ATPases have 2 components, CF(1) - the catalytic core - and CF(0) - the membrane proton channel. CF(1) has five subunits: alpha(3), beta(3), gamma(1), delta(1), epsilon(1). CF(0) has three main subunits: a, b and c.</text>
</comment>
<dbReference type="PRINTS" id="PR00126">
    <property type="entry name" value="ATPASEGAMMA"/>
</dbReference>
<dbReference type="CDD" id="cd12151">
    <property type="entry name" value="F1-ATPase_gamma"/>
    <property type="match status" value="1"/>
</dbReference>
<dbReference type="AlphaFoldDB" id="A0A4R2QZX3"/>
<comment type="function">
    <text evidence="1 10">Produces ATP from ADP in the presence of a proton gradient across the membrane. The gamma chain is believed to be important in regulating ATPase activity and the flow of protons through the CF(0) complex.</text>
</comment>
<dbReference type="InterPro" id="IPR035968">
    <property type="entry name" value="ATP_synth_F1_ATPase_gsu"/>
</dbReference>
<keyword evidence="4 10" id="KW-0813">Transport</keyword>
<dbReference type="RefSeq" id="WP_132876231.1">
    <property type="nucleotide sequence ID" value="NZ_SLXQ01000002.1"/>
</dbReference>
<evidence type="ECO:0000313" key="11">
    <source>
        <dbReference type="EMBL" id="TCP54819.1"/>
    </source>
</evidence>
<dbReference type="PROSITE" id="PS00153">
    <property type="entry name" value="ATPASE_GAMMA"/>
    <property type="match status" value="1"/>
</dbReference>
<keyword evidence="10" id="KW-1003">Cell membrane</keyword>
<sequence length="320" mass="34420">MAAQLRELRRRIRATKSIGKITKAMELIATSRIGKAQARVQASRPYATEITKVLSALAGAASNLDHPLLVEREQPRRAAVLVVTSDKGQCGGYNANVLRATEELLSLLREQGKEPVLYVIGGKGLNYYTFRKRALVESWTGFSDQPHYVNAATAGETLVESFLHGADDAVDASGQPVAGEDGVLGVDELHVVYTEFRSMLTQTPVAKRIAPLEVEYADEEAEEAPAGLLPTYEFEPSPDALLDALLPKYINTRIFAALLESAASELAARRTAMKAASDNANELVGNLTREANQARQAQITQEISEIVGGANALAATGSDD</sequence>
<name>A0A4R2QZX3_9PSEU</name>
<evidence type="ECO:0000256" key="8">
    <source>
        <dbReference type="ARBA" id="ARBA00023196"/>
    </source>
</evidence>
<comment type="subcellular location">
    <subcellularLocation>
        <location evidence="10">Cell membrane</location>
        <topology evidence="10">Peripheral membrane protein</topology>
    </subcellularLocation>
    <subcellularLocation>
        <location evidence="2">Membrane</location>
        <topology evidence="2">Peripheral membrane protein</topology>
    </subcellularLocation>
</comment>
<keyword evidence="9 10" id="KW-0066">ATP synthesis</keyword>
<dbReference type="InterPro" id="IPR023632">
    <property type="entry name" value="ATP_synth_F1_gsu_CS"/>
</dbReference>
<evidence type="ECO:0000256" key="1">
    <source>
        <dbReference type="ARBA" id="ARBA00003456"/>
    </source>
</evidence>
<dbReference type="PANTHER" id="PTHR11693:SF22">
    <property type="entry name" value="ATP SYNTHASE SUBUNIT GAMMA, MITOCHONDRIAL"/>
    <property type="match status" value="1"/>
</dbReference>
<proteinExistence type="inferred from homology"/>
<dbReference type="GO" id="GO:0045259">
    <property type="term" value="C:proton-transporting ATP synthase complex"/>
    <property type="evidence" value="ECO:0007669"/>
    <property type="project" value="UniProtKB-KW"/>
</dbReference>
<keyword evidence="6 10" id="KW-0406">Ion transport</keyword>
<dbReference type="GO" id="GO:0042777">
    <property type="term" value="P:proton motive force-driven plasma membrane ATP synthesis"/>
    <property type="evidence" value="ECO:0007669"/>
    <property type="project" value="UniProtKB-UniRule"/>
</dbReference>
<dbReference type="Gene3D" id="3.40.1380.10">
    <property type="match status" value="1"/>
</dbReference>
<comment type="similarity">
    <text evidence="3 10">Belongs to the ATPase gamma chain family.</text>
</comment>
<comment type="caution">
    <text evidence="11">The sequence shown here is derived from an EMBL/GenBank/DDBJ whole genome shotgun (WGS) entry which is preliminary data.</text>
</comment>
<evidence type="ECO:0000256" key="2">
    <source>
        <dbReference type="ARBA" id="ARBA00004170"/>
    </source>
</evidence>
<dbReference type="NCBIfam" id="NF004145">
    <property type="entry name" value="PRK05621.1-2"/>
    <property type="match status" value="1"/>
</dbReference>
<dbReference type="Pfam" id="PF00231">
    <property type="entry name" value="ATP-synt"/>
    <property type="match status" value="1"/>
</dbReference>
<evidence type="ECO:0000256" key="6">
    <source>
        <dbReference type="ARBA" id="ARBA00023065"/>
    </source>
</evidence>
<reference evidence="11 12" key="1">
    <citation type="submission" date="2019-03" db="EMBL/GenBank/DDBJ databases">
        <title>Genomic Encyclopedia of Type Strains, Phase IV (KMG-IV): sequencing the most valuable type-strain genomes for metagenomic binning, comparative biology and taxonomic classification.</title>
        <authorList>
            <person name="Goeker M."/>
        </authorList>
    </citation>
    <scope>NUCLEOTIDE SEQUENCE [LARGE SCALE GENOMIC DNA]</scope>
    <source>
        <strain evidence="11 12">DSM 45765</strain>
    </source>
</reference>
<dbReference type="PANTHER" id="PTHR11693">
    <property type="entry name" value="ATP SYNTHASE GAMMA CHAIN"/>
    <property type="match status" value="1"/>
</dbReference>
<dbReference type="GO" id="GO:0005524">
    <property type="term" value="F:ATP binding"/>
    <property type="evidence" value="ECO:0007669"/>
    <property type="project" value="UniProtKB-UniRule"/>
</dbReference>
<evidence type="ECO:0000256" key="4">
    <source>
        <dbReference type="ARBA" id="ARBA00022448"/>
    </source>
</evidence>
<evidence type="ECO:0000256" key="5">
    <source>
        <dbReference type="ARBA" id="ARBA00022781"/>
    </source>
</evidence>
<keyword evidence="8 10" id="KW-0139">CF(1)</keyword>
<dbReference type="InterPro" id="IPR000131">
    <property type="entry name" value="ATP_synth_F1_gsu"/>
</dbReference>
<evidence type="ECO:0000256" key="10">
    <source>
        <dbReference type="HAMAP-Rule" id="MF_00815"/>
    </source>
</evidence>
<protein>
    <recommendedName>
        <fullName evidence="10">ATP synthase gamma chain</fullName>
    </recommendedName>
    <alternativeName>
        <fullName evidence="10">ATP synthase F1 sector gamma subunit</fullName>
    </alternativeName>
    <alternativeName>
        <fullName evidence="10">F-ATPase gamma subunit</fullName>
    </alternativeName>
</protein>
<dbReference type="GO" id="GO:0046933">
    <property type="term" value="F:proton-transporting ATP synthase activity, rotational mechanism"/>
    <property type="evidence" value="ECO:0007669"/>
    <property type="project" value="UniProtKB-UniRule"/>
</dbReference>
<keyword evidence="5 10" id="KW-0375">Hydrogen ion transport</keyword>
<dbReference type="Proteomes" id="UP000294911">
    <property type="component" value="Unassembled WGS sequence"/>
</dbReference>
<evidence type="ECO:0000256" key="7">
    <source>
        <dbReference type="ARBA" id="ARBA00023136"/>
    </source>
</evidence>
<accession>A0A4R2QZX3</accession>
<gene>
    <name evidence="10" type="primary">atpG</name>
    <name evidence="11" type="ORF">EV191_10227</name>
</gene>
<dbReference type="EMBL" id="SLXQ01000002">
    <property type="protein sequence ID" value="TCP54819.1"/>
    <property type="molecule type" value="Genomic_DNA"/>
</dbReference>
<evidence type="ECO:0000256" key="9">
    <source>
        <dbReference type="ARBA" id="ARBA00023310"/>
    </source>
</evidence>
<dbReference type="GO" id="GO:0005886">
    <property type="term" value="C:plasma membrane"/>
    <property type="evidence" value="ECO:0007669"/>
    <property type="project" value="UniProtKB-SubCell"/>
</dbReference>
<dbReference type="SUPFAM" id="SSF52943">
    <property type="entry name" value="ATP synthase (F1-ATPase), gamma subunit"/>
    <property type="match status" value="1"/>
</dbReference>
<keyword evidence="12" id="KW-1185">Reference proteome</keyword>
<evidence type="ECO:0000256" key="3">
    <source>
        <dbReference type="ARBA" id="ARBA00007681"/>
    </source>
</evidence>
<evidence type="ECO:0000313" key="12">
    <source>
        <dbReference type="Proteomes" id="UP000294911"/>
    </source>
</evidence>
<dbReference type="Gene3D" id="1.10.287.80">
    <property type="entry name" value="ATP synthase, gamma subunit, helix hairpin domain"/>
    <property type="match status" value="2"/>
</dbReference>
<keyword evidence="7 10" id="KW-0472">Membrane</keyword>
<dbReference type="OrthoDB" id="9812769at2"/>
<dbReference type="HAMAP" id="MF_00815">
    <property type="entry name" value="ATP_synth_gamma_bact"/>
    <property type="match status" value="1"/>
</dbReference>